<dbReference type="Proteomes" id="UP001290861">
    <property type="component" value="Unassembled WGS sequence"/>
</dbReference>
<dbReference type="SUPFAM" id="SSF53613">
    <property type="entry name" value="Ribokinase-like"/>
    <property type="match status" value="1"/>
</dbReference>
<evidence type="ECO:0000256" key="2">
    <source>
        <dbReference type="ARBA" id="ARBA00022679"/>
    </source>
</evidence>
<dbReference type="EMBL" id="JARVCO010000006">
    <property type="protein sequence ID" value="MDZ8117950.1"/>
    <property type="molecule type" value="Genomic_DNA"/>
</dbReference>
<sequence length="357" mass="39186">MTENGLKKYALLVPTSMGIRLTPTDSQPFHSSDTFKMQATSAESNVASVSSYLGLPVKVLTAFVKGSPVAHFIKDNLKSRRMDFEGPEFEQDNPWGFRHQINMADSGWGSRGPRVQNDRAGEVGRELSAADFDLDRIFGEEGVEIVHLSGLIAALSPKTSQFCLDVARAAKAHGSRISFDLNYRASFWKGREEELRKAFHEIADASDILIGNEEDFQLCLGIEGPEAGGAGLDSKIDGFKEMIGRVQQAYPNAKYFATTLREVLSANAHMWGALVTDSSDWEIIQPREIGVLDRIGGGDGFVGGLLYGILKGWDVQKCARFGWASGALAATMLTDYAQPADEDQLWSIWEGNARVKR</sequence>
<organism evidence="5 6">
    <name type="scientific">Pontiella agarivorans</name>
    <dbReference type="NCBI Taxonomy" id="3038953"/>
    <lineage>
        <taxon>Bacteria</taxon>
        <taxon>Pseudomonadati</taxon>
        <taxon>Kiritimatiellota</taxon>
        <taxon>Kiritimatiellia</taxon>
        <taxon>Kiritimatiellales</taxon>
        <taxon>Pontiellaceae</taxon>
        <taxon>Pontiella</taxon>
    </lineage>
</organism>
<feature type="domain" description="Carbohydrate kinase PfkB" evidence="4">
    <location>
        <begin position="42"/>
        <end position="331"/>
    </location>
</feature>
<dbReference type="Pfam" id="PF00294">
    <property type="entry name" value="PfkB"/>
    <property type="match status" value="1"/>
</dbReference>
<evidence type="ECO:0000256" key="1">
    <source>
        <dbReference type="ARBA" id="ARBA00010688"/>
    </source>
</evidence>
<dbReference type="InterPro" id="IPR011611">
    <property type="entry name" value="PfkB_dom"/>
</dbReference>
<comment type="similarity">
    <text evidence="1">Belongs to the carbohydrate kinase PfkB family.</text>
</comment>
<proteinExistence type="inferred from homology"/>
<keyword evidence="2" id="KW-0808">Transferase</keyword>
<accession>A0ABU5MUQ9</accession>
<reference evidence="5 6" key="1">
    <citation type="journal article" date="2024" name="Appl. Environ. Microbiol.">
        <title>Pontiella agarivorans sp. nov., a novel marine anaerobic bacterium capable of degrading macroalgal polysaccharides and fixing nitrogen.</title>
        <authorList>
            <person name="Liu N."/>
            <person name="Kivenson V."/>
            <person name="Peng X."/>
            <person name="Cui Z."/>
            <person name="Lankiewicz T.S."/>
            <person name="Gosselin K.M."/>
            <person name="English C.J."/>
            <person name="Blair E.M."/>
            <person name="O'Malley M.A."/>
            <person name="Valentine D.L."/>
        </authorList>
    </citation>
    <scope>NUCLEOTIDE SEQUENCE [LARGE SCALE GENOMIC DNA]</scope>
    <source>
        <strain evidence="5 6">NLcol2</strain>
    </source>
</reference>
<gene>
    <name evidence="5" type="ORF">P9H32_04860</name>
</gene>
<dbReference type="RefSeq" id="WP_322607750.1">
    <property type="nucleotide sequence ID" value="NZ_JARVCO010000006.1"/>
</dbReference>
<name>A0ABU5MUQ9_9BACT</name>
<protein>
    <submittedName>
        <fullName evidence="5">Sugar kinase</fullName>
    </submittedName>
</protein>
<comment type="caution">
    <text evidence="5">The sequence shown here is derived from an EMBL/GenBank/DDBJ whole genome shotgun (WGS) entry which is preliminary data.</text>
</comment>
<dbReference type="InterPro" id="IPR052700">
    <property type="entry name" value="Carb_kinase_PfkB-like"/>
</dbReference>
<dbReference type="CDD" id="cd01166">
    <property type="entry name" value="KdgK"/>
    <property type="match status" value="1"/>
</dbReference>
<evidence type="ECO:0000313" key="6">
    <source>
        <dbReference type="Proteomes" id="UP001290861"/>
    </source>
</evidence>
<evidence type="ECO:0000313" key="5">
    <source>
        <dbReference type="EMBL" id="MDZ8117950.1"/>
    </source>
</evidence>
<dbReference type="GO" id="GO:0016301">
    <property type="term" value="F:kinase activity"/>
    <property type="evidence" value="ECO:0007669"/>
    <property type="project" value="UniProtKB-KW"/>
</dbReference>
<dbReference type="InterPro" id="IPR029056">
    <property type="entry name" value="Ribokinase-like"/>
</dbReference>
<evidence type="ECO:0000259" key="4">
    <source>
        <dbReference type="Pfam" id="PF00294"/>
    </source>
</evidence>
<dbReference type="Gene3D" id="3.40.1190.20">
    <property type="match status" value="1"/>
</dbReference>
<keyword evidence="6" id="KW-1185">Reference proteome</keyword>
<keyword evidence="3 5" id="KW-0418">Kinase</keyword>
<evidence type="ECO:0000256" key="3">
    <source>
        <dbReference type="ARBA" id="ARBA00022777"/>
    </source>
</evidence>
<dbReference type="PANTHER" id="PTHR43320:SF2">
    <property type="entry name" value="2-DEHYDRO-3-DEOXYGLUCONOKINASE_2-DEHYDRO-3-DEOXYGALACTONOKINASE"/>
    <property type="match status" value="1"/>
</dbReference>
<dbReference type="PANTHER" id="PTHR43320">
    <property type="entry name" value="SUGAR KINASE"/>
    <property type="match status" value="1"/>
</dbReference>